<evidence type="ECO:0000313" key="2">
    <source>
        <dbReference type="Proteomes" id="UP000689195"/>
    </source>
</evidence>
<dbReference type="EMBL" id="CAJJDO010000039">
    <property type="protein sequence ID" value="CAD8163640.1"/>
    <property type="molecule type" value="Genomic_DNA"/>
</dbReference>
<dbReference type="Proteomes" id="UP000689195">
    <property type="component" value="Unassembled WGS sequence"/>
</dbReference>
<protein>
    <submittedName>
        <fullName evidence="1">Uncharacterized protein</fullName>
    </submittedName>
</protein>
<name>A0A8S1UFR3_9CILI</name>
<organism evidence="1 2">
    <name type="scientific">Paramecium pentaurelia</name>
    <dbReference type="NCBI Taxonomy" id="43138"/>
    <lineage>
        <taxon>Eukaryota</taxon>
        <taxon>Sar</taxon>
        <taxon>Alveolata</taxon>
        <taxon>Ciliophora</taxon>
        <taxon>Intramacronucleata</taxon>
        <taxon>Oligohymenophorea</taxon>
        <taxon>Peniculida</taxon>
        <taxon>Parameciidae</taxon>
        <taxon>Paramecium</taxon>
    </lineage>
</organism>
<proteinExistence type="predicted"/>
<comment type="caution">
    <text evidence="1">The sequence shown here is derived from an EMBL/GenBank/DDBJ whole genome shotgun (WGS) entry which is preliminary data.</text>
</comment>
<reference evidence="1" key="1">
    <citation type="submission" date="2021-01" db="EMBL/GenBank/DDBJ databases">
        <authorList>
            <consortium name="Genoscope - CEA"/>
            <person name="William W."/>
        </authorList>
    </citation>
    <scope>NUCLEOTIDE SEQUENCE</scope>
</reference>
<gene>
    <name evidence="1" type="ORF">PPENT_87.1.T0390322</name>
</gene>
<keyword evidence="2" id="KW-1185">Reference proteome</keyword>
<sequence length="149" mass="18052">MLLQNIKYDIYDPIEPFLNTRYTFIGLNQFLSIKMITQQEQNQLVVIPNSNMDKRQEFQSFFKTIIHLLIFFISTYQQKKGSQRNTTFRSGGVLHILNYQQDYKLAFIIRSFVIESSYFYYSYKNLIPFLQEQQKQSFDDILYFFQQIL</sequence>
<accession>A0A8S1UFR3</accession>
<evidence type="ECO:0000313" key="1">
    <source>
        <dbReference type="EMBL" id="CAD8163640.1"/>
    </source>
</evidence>
<dbReference type="AlphaFoldDB" id="A0A8S1UFR3"/>